<feature type="compositionally biased region" description="Basic and acidic residues" evidence="2">
    <location>
        <begin position="38"/>
        <end position="47"/>
    </location>
</feature>
<dbReference type="EMBL" id="KZ303502">
    <property type="protein sequence ID" value="PIA16105.1"/>
    <property type="molecule type" value="Genomic_DNA"/>
</dbReference>
<feature type="domain" description="Phosducin" evidence="3">
    <location>
        <begin position="113"/>
        <end position="234"/>
    </location>
</feature>
<dbReference type="InterPro" id="IPR036249">
    <property type="entry name" value="Thioredoxin-like_sf"/>
</dbReference>
<evidence type="ECO:0000313" key="5">
    <source>
        <dbReference type="Proteomes" id="UP000242474"/>
    </source>
</evidence>
<protein>
    <recommendedName>
        <fullName evidence="3">Phosducin domain-containing protein</fullName>
    </recommendedName>
</protein>
<dbReference type="Pfam" id="PF02114">
    <property type="entry name" value="Phosducin"/>
    <property type="match status" value="1"/>
</dbReference>
<reference evidence="4 5" key="1">
    <citation type="journal article" date="2015" name="Genome Biol. Evol.">
        <title>Phylogenomic analyses indicate that early fungi evolved digesting cell walls of algal ancestors of land plants.</title>
        <authorList>
            <person name="Chang Y."/>
            <person name="Wang S."/>
            <person name="Sekimoto S."/>
            <person name="Aerts A.L."/>
            <person name="Choi C."/>
            <person name="Clum A."/>
            <person name="LaButti K.M."/>
            <person name="Lindquist E.A."/>
            <person name="Yee Ngan C."/>
            <person name="Ohm R.A."/>
            <person name="Salamov A.A."/>
            <person name="Grigoriev I.V."/>
            <person name="Spatafora J.W."/>
            <person name="Berbee M.L."/>
        </authorList>
    </citation>
    <scope>NUCLEOTIDE SEQUENCE [LARGE SCALE GENOMIC DNA]</scope>
    <source>
        <strain evidence="4 5">NRRL 1564</strain>
    </source>
</reference>
<sequence>MADIEKQLLDLQGLQGSDKNTSERHNATGSDVDPDSDSESKRVDAPRSAESVIPRGGPQTGVKGVLADYRQSLRSQQETTTIEGAPTQPPTQPSNKKQPEKSNDSSSDSDYSVDDGQLYEDYKSMRIAEMNLSAAKVGLGSLRNATPEEFVDIVDQHASSDIWIVVLLLNNTNVSKRLGRFVLSKTARYPHTIFLRLQAQACGFVDKAVVPIILIYRRGEIIHNLVRVVDHFTDPLNFELQDVVKLLDNKLLK</sequence>
<proteinExistence type="inferred from homology"/>
<name>A0A2G5BAR1_COERN</name>
<dbReference type="OrthoDB" id="70588at2759"/>
<gene>
    <name evidence="4" type="ORF">COEREDRAFT_81544</name>
</gene>
<dbReference type="InterPro" id="IPR024253">
    <property type="entry name" value="Phosducin_thioredoxin-like_dom"/>
</dbReference>
<evidence type="ECO:0000259" key="3">
    <source>
        <dbReference type="Pfam" id="PF02114"/>
    </source>
</evidence>
<dbReference type="Proteomes" id="UP000242474">
    <property type="component" value="Unassembled WGS sequence"/>
</dbReference>
<keyword evidence="5" id="KW-1185">Reference proteome</keyword>
<evidence type="ECO:0000313" key="4">
    <source>
        <dbReference type="EMBL" id="PIA16105.1"/>
    </source>
</evidence>
<organism evidence="4 5">
    <name type="scientific">Coemansia reversa (strain ATCC 12441 / NRRL 1564)</name>
    <dbReference type="NCBI Taxonomy" id="763665"/>
    <lineage>
        <taxon>Eukaryota</taxon>
        <taxon>Fungi</taxon>
        <taxon>Fungi incertae sedis</taxon>
        <taxon>Zoopagomycota</taxon>
        <taxon>Kickxellomycotina</taxon>
        <taxon>Kickxellomycetes</taxon>
        <taxon>Kickxellales</taxon>
        <taxon>Kickxellaceae</taxon>
        <taxon>Coemansia</taxon>
    </lineage>
</organism>
<dbReference type="Gene3D" id="3.40.30.10">
    <property type="entry name" value="Glutaredoxin"/>
    <property type="match status" value="1"/>
</dbReference>
<dbReference type="PANTHER" id="PTHR46052">
    <property type="entry name" value="PHOSDUCIN-LIKE PROTEIN"/>
    <property type="match status" value="1"/>
</dbReference>
<dbReference type="AlphaFoldDB" id="A0A2G5BAR1"/>
<feature type="compositionally biased region" description="Polar residues" evidence="2">
    <location>
        <begin position="72"/>
        <end position="82"/>
    </location>
</feature>
<accession>A0A2G5BAR1</accession>
<evidence type="ECO:0000256" key="2">
    <source>
        <dbReference type="SAM" id="MobiDB-lite"/>
    </source>
</evidence>
<dbReference type="InterPro" id="IPR051499">
    <property type="entry name" value="Phosducin-like_reg"/>
</dbReference>
<feature type="region of interest" description="Disordered" evidence="2">
    <location>
        <begin position="1"/>
        <end position="115"/>
    </location>
</feature>
<evidence type="ECO:0000256" key="1">
    <source>
        <dbReference type="ARBA" id="ARBA00009686"/>
    </source>
</evidence>
<comment type="similarity">
    <text evidence="1">Belongs to the phosducin family.</text>
</comment>
<dbReference type="STRING" id="763665.A0A2G5BAR1"/>
<dbReference type="PANTHER" id="PTHR46052:SF1">
    <property type="entry name" value="PHOSDUCIN-LIKE PROTEIN"/>
    <property type="match status" value="1"/>
</dbReference>
<dbReference type="SUPFAM" id="SSF52833">
    <property type="entry name" value="Thioredoxin-like"/>
    <property type="match status" value="1"/>
</dbReference>